<comment type="caution">
    <text evidence="10">The sequence shown here is derived from an EMBL/GenBank/DDBJ whole genome shotgun (WGS) entry which is preliminary data.</text>
</comment>
<dbReference type="RefSeq" id="WP_069446407.1">
    <property type="nucleotide sequence ID" value="NZ_MDCJ01000002.1"/>
</dbReference>
<dbReference type="PATRIC" id="fig|45658.8.peg.1242"/>
<protein>
    <recommendedName>
        <fullName evidence="9">ArnT-like N-terminal domain-containing protein</fullName>
    </recommendedName>
</protein>
<dbReference type="GO" id="GO:0009103">
    <property type="term" value="P:lipopolysaccharide biosynthetic process"/>
    <property type="evidence" value="ECO:0007669"/>
    <property type="project" value="UniProtKB-ARBA"/>
</dbReference>
<gene>
    <name evidence="10" type="ORF">VSF3289_01249</name>
</gene>
<dbReference type="PANTHER" id="PTHR33908:SF3">
    <property type="entry name" value="UNDECAPRENYL PHOSPHATE-ALPHA-4-AMINO-4-DEOXY-L-ARABINOSE ARABINOSYL TRANSFERASE"/>
    <property type="match status" value="1"/>
</dbReference>
<dbReference type="GO" id="GO:0000030">
    <property type="term" value="F:mannosyltransferase activity"/>
    <property type="evidence" value="ECO:0007669"/>
    <property type="project" value="InterPro"/>
</dbReference>
<evidence type="ECO:0000256" key="4">
    <source>
        <dbReference type="ARBA" id="ARBA00022679"/>
    </source>
</evidence>
<dbReference type="OrthoDB" id="9775035at2"/>
<dbReference type="Proteomes" id="UP000095131">
    <property type="component" value="Unassembled WGS sequence"/>
</dbReference>
<feature type="transmembrane region" description="Helical" evidence="8">
    <location>
        <begin position="7"/>
        <end position="29"/>
    </location>
</feature>
<keyword evidence="4" id="KW-0808">Transferase</keyword>
<keyword evidence="6 8" id="KW-1133">Transmembrane helix</keyword>
<keyword evidence="2" id="KW-1003">Cell membrane</keyword>
<dbReference type="GO" id="GO:0005886">
    <property type="term" value="C:plasma membrane"/>
    <property type="evidence" value="ECO:0007669"/>
    <property type="project" value="UniProtKB-SubCell"/>
</dbReference>
<keyword evidence="5 8" id="KW-0812">Transmembrane</keyword>
<keyword evidence="7 8" id="KW-0472">Membrane</keyword>
<evidence type="ECO:0000256" key="5">
    <source>
        <dbReference type="ARBA" id="ARBA00022692"/>
    </source>
</evidence>
<feature type="transmembrane region" description="Helical" evidence="8">
    <location>
        <begin position="357"/>
        <end position="379"/>
    </location>
</feature>
<feature type="transmembrane region" description="Helical" evidence="8">
    <location>
        <begin position="328"/>
        <end position="345"/>
    </location>
</feature>
<evidence type="ECO:0000313" key="11">
    <source>
        <dbReference type="Proteomes" id="UP000095131"/>
    </source>
</evidence>
<name>A0A1E3WMK7_9VIBR</name>
<evidence type="ECO:0000259" key="9">
    <source>
        <dbReference type="Pfam" id="PF02366"/>
    </source>
</evidence>
<dbReference type="AlphaFoldDB" id="A0A1E3WMK7"/>
<feature type="domain" description="ArnT-like N-terminal" evidence="9">
    <location>
        <begin position="29"/>
        <end position="237"/>
    </location>
</feature>
<evidence type="ECO:0000256" key="8">
    <source>
        <dbReference type="SAM" id="Phobius"/>
    </source>
</evidence>
<proteinExistence type="predicted"/>
<feature type="transmembrane region" description="Helical" evidence="8">
    <location>
        <begin position="301"/>
        <end position="321"/>
    </location>
</feature>
<evidence type="ECO:0000313" key="10">
    <source>
        <dbReference type="EMBL" id="ODS10988.1"/>
    </source>
</evidence>
<dbReference type="GO" id="GO:0016763">
    <property type="term" value="F:pentosyltransferase activity"/>
    <property type="evidence" value="ECO:0007669"/>
    <property type="project" value="TreeGrafter"/>
</dbReference>
<feature type="transmembrane region" description="Helical" evidence="8">
    <location>
        <begin position="111"/>
        <end position="129"/>
    </location>
</feature>
<evidence type="ECO:0000256" key="2">
    <source>
        <dbReference type="ARBA" id="ARBA00022475"/>
    </source>
</evidence>
<reference evidence="10 11" key="1">
    <citation type="submission" date="2016-08" db="EMBL/GenBank/DDBJ databases">
        <title>Genome sequencing of Vibrio scophthalmi strain FP3289, an isolated from Paralichthys olivaceus.</title>
        <authorList>
            <person name="Han H.-J."/>
        </authorList>
    </citation>
    <scope>NUCLEOTIDE SEQUENCE [LARGE SCALE GENOMIC DNA]</scope>
    <source>
        <strain evidence="10 11">FP3289</strain>
    </source>
</reference>
<feature type="transmembrane region" description="Helical" evidence="8">
    <location>
        <begin position="159"/>
        <end position="186"/>
    </location>
</feature>
<dbReference type="Pfam" id="PF02366">
    <property type="entry name" value="PMT"/>
    <property type="match status" value="1"/>
</dbReference>
<evidence type="ECO:0000256" key="1">
    <source>
        <dbReference type="ARBA" id="ARBA00004651"/>
    </source>
</evidence>
<feature type="transmembrane region" description="Helical" evidence="8">
    <location>
        <begin position="135"/>
        <end position="152"/>
    </location>
</feature>
<dbReference type="InterPro" id="IPR003342">
    <property type="entry name" value="ArnT-like_N"/>
</dbReference>
<evidence type="ECO:0000256" key="3">
    <source>
        <dbReference type="ARBA" id="ARBA00022676"/>
    </source>
</evidence>
<feature type="transmembrane region" description="Helical" evidence="8">
    <location>
        <begin position="206"/>
        <end position="225"/>
    </location>
</feature>
<feature type="transmembrane region" description="Helical" evidence="8">
    <location>
        <begin position="268"/>
        <end position="289"/>
    </location>
</feature>
<evidence type="ECO:0000256" key="6">
    <source>
        <dbReference type="ARBA" id="ARBA00022989"/>
    </source>
</evidence>
<keyword evidence="3" id="KW-0328">Glycosyltransferase</keyword>
<feature type="transmembrane region" description="Helical" evidence="8">
    <location>
        <begin position="87"/>
        <end position="104"/>
    </location>
</feature>
<dbReference type="EMBL" id="MDCJ01000002">
    <property type="protein sequence ID" value="ODS10988.1"/>
    <property type="molecule type" value="Genomic_DNA"/>
</dbReference>
<dbReference type="InterPro" id="IPR050297">
    <property type="entry name" value="LipidA_mod_glycosyltrf_83"/>
</dbReference>
<dbReference type="GO" id="GO:0010041">
    <property type="term" value="P:response to iron(III) ion"/>
    <property type="evidence" value="ECO:0007669"/>
    <property type="project" value="TreeGrafter"/>
</dbReference>
<dbReference type="PANTHER" id="PTHR33908">
    <property type="entry name" value="MANNOSYLTRANSFERASE YKCB-RELATED"/>
    <property type="match status" value="1"/>
</dbReference>
<accession>A0A1E3WMK7</accession>
<organism evidence="10 11">
    <name type="scientific">Vibrio scophthalmi</name>
    <dbReference type="NCBI Taxonomy" id="45658"/>
    <lineage>
        <taxon>Bacteria</taxon>
        <taxon>Pseudomonadati</taxon>
        <taxon>Pseudomonadota</taxon>
        <taxon>Gammaproteobacteria</taxon>
        <taxon>Vibrionales</taxon>
        <taxon>Vibrionaceae</taxon>
        <taxon>Vibrio</taxon>
    </lineage>
</organism>
<sequence length="469" mass="52750">MSFNRVHLWAILGSALIIRLISLGAYPLMDTTEARYGEMARLMIDTGNWLTPQFDYGVPFWGKPPLFTWMSAVGIEWFGINELAVRVPHWFAGVVVIALTAYFAKRLEINALVTSVVLATCAIFSIAAGAVMTDMALTLGMTIAMVGFYFCWQGERIWGYVGFVGLAIGLLAKGPLVIVLVGIAVMPWLIFQHGFKGAFVQLWRRFPLLIGSALMLAIAVPWYWLAEKATPGFIDYFIVGEHFKRFVVSGWEGDLYGSAHDEPRGMIWLFWLYSAAPWSIVLPVLLFWRAKHNPQSWWDKYQPVVSFAFCWMLAPLVLFTFSGNILPAYILPGVPALGLVIAILLNDIKHDPKWFKFIAGAILLLLIIAVGVIQSGVGAKKSDKMILSRADLSVPIFYVGKRPFSGQFYSQGKAQTLMQYDQLLTLTKFQLVGKPKQVSKLVEEHKFNCVVEQTAKSKRKLYRCQQDRQ</sequence>
<comment type="subcellular location">
    <subcellularLocation>
        <location evidence="1">Cell membrane</location>
        <topology evidence="1">Multi-pass membrane protein</topology>
    </subcellularLocation>
</comment>
<evidence type="ECO:0000256" key="7">
    <source>
        <dbReference type="ARBA" id="ARBA00023136"/>
    </source>
</evidence>
<dbReference type="GO" id="GO:0006493">
    <property type="term" value="P:protein O-linked glycosylation"/>
    <property type="evidence" value="ECO:0007669"/>
    <property type="project" value="InterPro"/>
</dbReference>